<name>X1RW20_9ZZZZ</name>
<dbReference type="EMBL" id="BARW01004066">
    <property type="protein sequence ID" value="GAI59689.1"/>
    <property type="molecule type" value="Genomic_DNA"/>
</dbReference>
<accession>X1RW20</accession>
<dbReference type="AlphaFoldDB" id="X1RW20"/>
<reference evidence="1" key="1">
    <citation type="journal article" date="2014" name="Front. Microbiol.">
        <title>High frequency of phylogenetically diverse reductive dehalogenase-homologous genes in deep subseafloor sedimentary metagenomes.</title>
        <authorList>
            <person name="Kawai M."/>
            <person name="Futagami T."/>
            <person name="Toyoda A."/>
            <person name="Takaki Y."/>
            <person name="Nishi S."/>
            <person name="Hori S."/>
            <person name="Arai W."/>
            <person name="Tsubouchi T."/>
            <person name="Morono Y."/>
            <person name="Uchiyama I."/>
            <person name="Ito T."/>
            <person name="Fujiyama A."/>
            <person name="Inagaki F."/>
            <person name="Takami H."/>
        </authorList>
    </citation>
    <scope>NUCLEOTIDE SEQUENCE</scope>
    <source>
        <strain evidence="1">Expedition CK06-06</strain>
    </source>
</reference>
<sequence length="300" mass="33800">EKQVLSLCDEAKIKTTKGTVIFNKAGRKISRIKLEKGSKIIISFKANKSDFDEMLSVVKKYLVPKNIDFYVNGEKITYRQPYKVITASLLTENEVNGIFKRVQRKTDIHILKSNGEAMLYEMGLPVTSIDCQFDIDVQQKVPLAIDRDTVPVPYLKALFAEVLNATYQDVESEDSSEVWIRQAVGDKRIGREAVKEIVKKRFGDKVVVANPFDPGSIDEAISNKYNVVYGSEMSKEEWGNIRRAEAMSSSTDLFGKRGVADWEHYPPTPEMEKVAALAKKIAKRLLGINLEVQFVKSPGT</sequence>
<evidence type="ECO:0000313" key="1">
    <source>
        <dbReference type="EMBL" id="GAI59689.1"/>
    </source>
</evidence>
<comment type="caution">
    <text evidence="1">The sequence shown here is derived from an EMBL/GenBank/DDBJ whole genome shotgun (WGS) entry which is preliminary data.</text>
</comment>
<protein>
    <submittedName>
        <fullName evidence="1">Uncharacterized protein</fullName>
    </submittedName>
</protein>
<organism evidence="1">
    <name type="scientific">marine sediment metagenome</name>
    <dbReference type="NCBI Taxonomy" id="412755"/>
    <lineage>
        <taxon>unclassified sequences</taxon>
        <taxon>metagenomes</taxon>
        <taxon>ecological metagenomes</taxon>
    </lineage>
</organism>
<feature type="non-terminal residue" evidence="1">
    <location>
        <position position="1"/>
    </location>
</feature>
<proteinExistence type="predicted"/>
<gene>
    <name evidence="1" type="ORF">S12H4_09827</name>
</gene>
<feature type="non-terminal residue" evidence="1">
    <location>
        <position position="300"/>
    </location>
</feature>